<dbReference type="Pfam" id="PF13962">
    <property type="entry name" value="PGG"/>
    <property type="match status" value="1"/>
</dbReference>
<dbReference type="STRING" id="3818.A0A445AEB1"/>
<dbReference type="PANTHER" id="PTHR24177:SF332">
    <property type="entry name" value="REPEAT PROTEIN, PUTATIVE-RELATED"/>
    <property type="match status" value="1"/>
</dbReference>
<evidence type="ECO:0000256" key="1">
    <source>
        <dbReference type="ARBA" id="ARBA00004202"/>
    </source>
</evidence>
<comment type="caution">
    <text evidence="4">The sequence shown here is derived from an EMBL/GenBank/DDBJ whole genome shotgun (WGS) entry which is preliminary data.</text>
</comment>
<comment type="subcellular location">
    <subcellularLocation>
        <location evidence="1">Cell membrane</location>
        <topology evidence="1">Peripheral membrane protein</topology>
    </subcellularLocation>
</comment>
<dbReference type="Proteomes" id="UP000289738">
    <property type="component" value="Chromosome B02"/>
</dbReference>
<organism evidence="4 5">
    <name type="scientific">Arachis hypogaea</name>
    <name type="common">Peanut</name>
    <dbReference type="NCBI Taxonomy" id="3818"/>
    <lineage>
        <taxon>Eukaryota</taxon>
        <taxon>Viridiplantae</taxon>
        <taxon>Streptophyta</taxon>
        <taxon>Embryophyta</taxon>
        <taxon>Tracheophyta</taxon>
        <taxon>Spermatophyta</taxon>
        <taxon>Magnoliopsida</taxon>
        <taxon>eudicotyledons</taxon>
        <taxon>Gunneridae</taxon>
        <taxon>Pentapetalae</taxon>
        <taxon>rosids</taxon>
        <taxon>fabids</taxon>
        <taxon>Fabales</taxon>
        <taxon>Fabaceae</taxon>
        <taxon>Papilionoideae</taxon>
        <taxon>50 kb inversion clade</taxon>
        <taxon>dalbergioids sensu lato</taxon>
        <taxon>Dalbergieae</taxon>
        <taxon>Pterocarpus clade</taxon>
        <taxon>Arachis</taxon>
    </lineage>
</organism>
<gene>
    <name evidence="4" type="ORF">Ahy_B02g058288</name>
</gene>
<dbReference type="EMBL" id="SDMP01000012">
    <property type="protein sequence ID" value="RYR24759.1"/>
    <property type="molecule type" value="Genomic_DNA"/>
</dbReference>
<keyword evidence="2" id="KW-1133">Transmembrane helix</keyword>
<name>A0A445AEB1_ARAHY</name>
<protein>
    <recommendedName>
        <fullName evidence="3">PGG domain-containing protein</fullName>
    </recommendedName>
</protein>
<dbReference type="InterPro" id="IPR026961">
    <property type="entry name" value="PGG_dom"/>
</dbReference>
<feature type="domain" description="PGG" evidence="3">
    <location>
        <begin position="147"/>
        <end position="219"/>
    </location>
</feature>
<evidence type="ECO:0000259" key="3">
    <source>
        <dbReference type="Pfam" id="PF13962"/>
    </source>
</evidence>
<keyword evidence="5" id="KW-1185">Reference proteome</keyword>
<feature type="transmembrane region" description="Helical" evidence="2">
    <location>
        <begin position="195"/>
        <end position="217"/>
    </location>
</feature>
<keyword evidence="2" id="KW-0812">Transmembrane</keyword>
<dbReference type="SUPFAM" id="SSF48403">
    <property type="entry name" value="Ankyrin repeat"/>
    <property type="match status" value="1"/>
</dbReference>
<dbReference type="PANTHER" id="PTHR24177">
    <property type="entry name" value="CASKIN"/>
    <property type="match status" value="1"/>
</dbReference>
<proteinExistence type="predicted"/>
<keyword evidence="2" id="KW-0472">Membrane</keyword>
<evidence type="ECO:0000313" key="5">
    <source>
        <dbReference type="Proteomes" id="UP000289738"/>
    </source>
</evidence>
<dbReference type="Gene3D" id="1.25.40.20">
    <property type="entry name" value="Ankyrin repeat-containing domain"/>
    <property type="match status" value="1"/>
</dbReference>
<dbReference type="AlphaFoldDB" id="A0A445AEB1"/>
<evidence type="ECO:0000256" key="2">
    <source>
        <dbReference type="SAM" id="Phobius"/>
    </source>
</evidence>
<dbReference type="GO" id="GO:0005886">
    <property type="term" value="C:plasma membrane"/>
    <property type="evidence" value="ECO:0007669"/>
    <property type="project" value="UniProtKB-SubCell"/>
</dbReference>
<accession>A0A445AEB1</accession>
<dbReference type="InterPro" id="IPR036770">
    <property type="entry name" value="Ankyrin_rpt-contain_sf"/>
</dbReference>
<reference evidence="4 5" key="1">
    <citation type="submission" date="2019-01" db="EMBL/GenBank/DDBJ databases">
        <title>Sequencing of cultivated peanut Arachis hypogaea provides insights into genome evolution and oil improvement.</title>
        <authorList>
            <person name="Chen X."/>
        </authorList>
    </citation>
    <scope>NUCLEOTIDE SEQUENCE [LARGE SCALE GENOMIC DNA]</scope>
    <source>
        <strain evidence="5">cv. Fuhuasheng</strain>
        <tissue evidence="4">Leaves</tissue>
    </source>
</reference>
<evidence type="ECO:0000313" key="4">
    <source>
        <dbReference type="EMBL" id="RYR24759.1"/>
    </source>
</evidence>
<sequence length="227" mass="25176">MVVKLQIVLSANPLSMRAIHEKSPKGKNIVLVALENRQTSIVEELRKFSEWDNMIQSVDDEGNNALHLAAMYGHTAIPWYVSSAAMQMHWYCLVSNIGTENLDSTLCLAYVKEIVSANLIFKDNNKGEISGENFIESHKELVREGSEWLRNTAESCSVMASLIEGVSFTTSGNISVGNNNNDMPNLEGKLSFDTFAMLSLVALCFSISVLIVFLSILTSRQQSKDYS</sequence>